<evidence type="ECO:0000313" key="4">
    <source>
        <dbReference type="Proteomes" id="UP000189857"/>
    </source>
</evidence>
<gene>
    <name evidence="3" type="ORF">SAMN02745110_02083</name>
</gene>
<name>A0A1T4PNY6_9FIRM</name>
<keyword evidence="2" id="KW-0472">Membrane</keyword>
<protein>
    <recommendedName>
        <fullName evidence="5">DUF3137 domain-containing protein</fullName>
    </recommendedName>
</protein>
<dbReference type="EMBL" id="FUXA01000013">
    <property type="protein sequence ID" value="SJZ93253.1"/>
    <property type="molecule type" value="Genomic_DNA"/>
</dbReference>
<accession>A0A1T4PNY6</accession>
<evidence type="ECO:0008006" key="5">
    <source>
        <dbReference type="Google" id="ProtNLM"/>
    </source>
</evidence>
<evidence type="ECO:0000256" key="2">
    <source>
        <dbReference type="SAM" id="Phobius"/>
    </source>
</evidence>
<dbReference type="Proteomes" id="UP000189857">
    <property type="component" value="Unassembled WGS sequence"/>
</dbReference>
<dbReference type="Pfam" id="PF11335">
    <property type="entry name" value="DUF3137"/>
    <property type="match status" value="1"/>
</dbReference>
<evidence type="ECO:0000256" key="1">
    <source>
        <dbReference type="SAM" id="MobiDB-lite"/>
    </source>
</evidence>
<feature type="region of interest" description="Disordered" evidence="1">
    <location>
        <begin position="12"/>
        <end position="31"/>
    </location>
</feature>
<reference evidence="3 4" key="1">
    <citation type="submission" date="2017-02" db="EMBL/GenBank/DDBJ databases">
        <authorList>
            <person name="Peterson S.W."/>
        </authorList>
    </citation>
    <scope>NUCLEOTIDE SEQUENCE [LARGE SCALE GENOMIC DNA]</scope>
    <source>
        <strain evidence="3 4">ATCC 17233</strain>
    </source>
</reference>
<organism evidence="3 4">
    <name type="scientific">Eubacterium ruminantium</name>
    <dbReference type="NCBI Taxonomy" id="42322"/>
    <lineage>
        <taxon>Bacteria</taxon>
        <taxon>Bacillati</taxon>
        <taxon>Bacillota</taxon>
        <taxon>Clostridia</taxon>
        <taxon>Eubacteriales</taxon>
        <taxon>Eubacteriaceae</taxon>
        <taxon>Eubacterium</taxon>
    </lineage>
</organism>
<keyword evidence="2" id="KW-1133">Transmembrane helix</keyword>
<dbReference type="InterPro" id="IPR021484">
    <property type="entry name" value="DUF3137"/>
</dbReference>
<dbReference type="RefSeq" id="WP_078787888.1">
    <property type="nucleotide sequence ID" value="NZ_FMTO01000012.1"/>
</dbReference>
<sequence>MRNDILREQLMNNMTNGGVPGGNNGAPLNNQSSDMGGMSNGMGGTPNGMGGMPNGMGGTPNGMGGMPNGMGGAPNGMGGIPNGMGGMPNGFAGTPNGYGNQFGPNGNLNNMDSFSTSISMNGAGPGPFNEKNCLPVRGFGGLMNSYLNAGSIFGARNIMLGGALGALSGSAMGIGSNRSAAANNAKRVDVSNYLRTMEGKGLHEKLEILEKARKKSNLITIVSILAVLALFVGSFLFAGIQRESTSSVVTVFPFLFFIVCIILLIPNKNSISNKRRFKALYKKIFVNDVLQENFQNLYYAWDEGFGAGAVQSFGLCRLGNIFRSEDYICGTYKGVRFETADVLVQQHTNSGKSSSTVTYFKGRMFAIDIPKNVQALIKVIPKGYLYKAGVSNSTKIETENVSFNNMFNIHSSDAHYAFYVLTPDYMERIMFLKQKYSGIMLTIVGNKIFAGIQTQRDSFDANMQKAIDYPTDKARIEADAFVIKDIMDVLEATPKYN</sequence>
<feature type="transmembrane region" description="Helical" evidence="2">
    <location>
        <begin position="246"/>
        <end position="266"/>
    </location>
</feature>
<evidence type="ECO:0000313" key="3">
    <source>
        <dbReference type="EMBL" id="SJZ93253.1"/>
    </source>
</evidence>
<feature type="transmembrane region" description="Helical" evidence="2">
    <location>
        <begin position="218"/>
        <end position="240"/>
    </location>
</feature>
<keyword evidence="4" id="KW-1185">Reference proteome</keyword>
<dbReference type="OrthoDB" id="2056161at2"/>
<dbReference type="AlphaFoldDB" id="A0A1T4PNY6"/>
<keyword evidence="2" id="KW-0812">Transmembrane</keyword>
<proteinExistence type="predicted"/>